<evidence type="ECO:0000256" key="2">
    <source>
        <dbReference type="ARBA" id="ARBA00022801"/>
    </source>
</evidence>
<dbReference type="SUPFAM" id="SSF54637">
    <property type="entry name" value="Thioesterase/thiol ester dehydrase-isomerase"/>
    <property type="match status" value="1"/>
</dbReference>
<protein>
    <recommendedName>
        <fullName evidence="4">HotDog ACOT-type domain-containing protein</fullName>
    </recommendedName>
</protein>
<proteinExistence type="inferred from homology"/>
<dbReference type="InterPro" id="IPR029069">
    <property type="entry name" value="HotDog_dom_sf"/>
</dbReference>
<feature type="domain" description="HotDog ACOT-type" evidence="4">
    <location>
        <begin position="7"/>
        <end position="119"/>
    </location>
</feature>
<dbReference type="InterPro" id="IPR040170">
    <property type="entry name" value="Cytosol_ACT"/>
</dbReference>
<evidence type="ECO:0000256" key="1">
    <source>
        <dbReference type="ARBA" id="ARBA00010458"/>
    </source>
</evidence>
<sequence length="136" mass="14260">MTAPQETEPATVTVEMIFPDQANHYGTLFGGNGLSLMAKAAFVAASRRARGPVVLASATRSNFPAPVRVGELLELSARVTRVGCASLSVAVEGVAEEIVSGQRRAVLSGAFEMVAVDATGRPRVIAAEDFRKEETA</sequence>
<dbReference type="Proteomes" id="UP000611500">
    <property type="component" value="Unassembled WGS sequence"/>
</dbReference>
<keyword evidence="2 3" id="KW-0378">Hydrolase</keyword>
<name>A0A8J3H552_9RHOB</name>
<dbReference type="GO" id="GO:0009062">
    <property type="term" value="P:fatty acid catabolic process"/>
    <property type="evidence" value="ECO:0007669"/>
    <property type="project" value="TreeGrafter"/>
</dbReference>
<reference evidence="5" key="2">
    <citation type="submission" date="2020-09" db="EMBL/GenBank/DDBJ databases">
        <authorList>
            <person name="Sun Q."/>
            <person name="Zhou Y."/>
        </authorList>
    </citation>
    <scope>NUCLEOTIDE SEQUENCE</scope>
    <source>
        <strain evidence="5">CGMCC 1.7081</strain>
    </source>
</reference>
<evidence type="ECO:0000313" key="6">
    <source>
        <dbReference type="Proteomes" id="UP000611500"/>
    </source>
</evidence>
<gene>
    <name evidence="5" type="ORF">GCM10010961_16930</name>
</gene>
<dbReference type="GO" id="GO:0005829">
    <property type="term" value="C:cytosol"/>
    <property type="evidence" value="ECO:0007669"/>
    <property type="project" value="TreeGrafter"/>
</dbReference>
<evidence type="ECO:0000259" key="4">
    <source>
        <dbReference type="PROSITE" id="PS51770"/>
    </source>
</evidence>
<dbReference type="AlphaFoldDB" id="A0A8J3H552"/>
<dbReference type="PROSITE" id="PS51770">
    <property type="entry name" value="HOTDOG_ACOT"/>
    <property type="match status" value="1"/>
</dbReference>
<comment type="caution">
    <text evidence="5">The sequence shown here is derived from an EMBL/GenBank/DDBJ whole genome shotgun (WGS) entry which is preliminary data.</text>
</comment>
<organism evidence="5 6">
    <name type="scientific">Pseudodonghicola xiamenensis</name>
    <dbReference type="NCBI Taxonomy" id="337702"/>
    <lineage>
        <taxon>Bacteria</taxon>
        <taxon>Pseudomonadati</taxon>
        <taxon>Pseudomonadota</taxon>
        <taxon>Alphaproteobacteria</taxon>
        <taxon>Rhodobacterales</taxon>
        <taxon>Paracoccaceae</taxon>
        <taxon>Pseudodonghicola</taxon>
    </lineage>
</organism>
<evidence type="ECO:0000256" key="3">
    <source>
        <dbReference type="PROSITE-ProRule" id="PRU01106"/>
    </source>
</evidence>
<dbReference type="PANTHER" id="PTHR11049">
    <property type="entry name" value="ACYL COENZYME A THIOESTER HYDROLASE"/>
    <property type="match status" value="1"/>
</dbReference>
<dbReference type="InterPro" id="IPR033120">
    <property type="entry name" value="HOTDOG_ACOT"/>
</dbReference>
<dbReference type="PANTHER" id="PTHR11049:SF24">
    <property type="entry name" value="CYTOSOLIC ACYL COENZYME A THIOESTER HYDROLASE"/>
    <property type="match status" value="1"/>
</dbReference>
<dbReference type="Gene3D" id="3.10.129.10">
    <property type="entry name" value="Hotdog Thioesterase"/>
    <property type="match status" value="1"/>
</dbReference>
<comment type="similarity">
    <text evidence="1">Belongs to the acyl coenzyme A hydrolase family.</text>
</comment>
<dbReference type="EMBL" id="BNAP01000005">
    <property type="protein sequence ID" value="GHG88127.1"/>
    <property type="molecule type" value="Genomic_DNA"/>
</dbReference>
<dbReference type="Pfam" id="PF03061">
    <property type="entry name" value="4HBT"/>
    <property type="match status" value="1"/>
</dbReference>
<evidence type="ECO:0000313" key="5">
    <source>
        <dbReference type="EMBL" id="GHG88127.1"/>
    </source>
</evidence>
<dbReference type="GO" id="GO:0052816">
    <property type="term" value="F:long-chain fatty acyl-CoA hydrolase activity"/>
    <property type="evidence" value="ECO:0007669"/>
    <property type="project" value="TreeGrafter"/>
</dbReference>
<dbReference type="RefSeq" id="WP_028093164.1">
    <property type="nucleotide sequence ID" value="NZ_BNAP01000005.1"/>
</dbReference>
<dbReference type="GO" id="GO:0006637">
    <property type="term" value="P:acyl-CoA metabolic process"/>
    <property type="evidence" value="ECO:0007669"/>
    <property type="project" value="TreeGrafter"/>
</dbReference>
<dbReference type="InterPro" id="IPR006683">
    <property type="entry name" value="Thioestr_dom"/>
</dbReference>
<dbReference type="CDD" id="cd03442">
    <property type="entry name" value="BFIT_BACH"/>
    <property type="match status" value="1"/>
</dbReference>
<accession>A0A8J3H552</accession>
<keyword evidence="6" id="KW-1185">Reference proteome</keyword>
<reference evidence="5" key="1">
    <citation type="journal article" date="2014" name="Int. J. Syst. Evol. Microbiol.">
        <title>Complete genome sequence of Corynebacterium casei LMG S-19264T (=DSM 44701T), isolated from a smear-ripened cheese.</title>
        <authorList>
            <consortium name="US DOE Joint Genome Institute (JGI-PGF)"/>
            <person name="Walter F."/>
            <person name="Albersmeier A."/>
            <person name="Kalinowski J."/>
            <person name="Ruckert C."/>
        </authorList>
    </citation>
    <scope>NUCLEOTIDE SEQUENCE</scope>
    <source>
        <strain evidence="5">CGMCC 1.7081</strain>
    </source>
</reference>